<accession>A0A8A7K7V0</accession>
<keyword evidence="2" id="KW-1185">Reference proteome</keyword>
<sequence>MGVGGPSHNMVFKIPLRSMQISSPSQVWLRFRNFLNTWYVMRHARKRGKQMKRLDTYCGLYCGSCEIFLVNQRDLVEETAKKWKTNSEDLYCNGCKKDTNSVFCKDCQIKLCSESKELDYCFQCEDFPCADLIKFKNDENPHHSIVLHNLNNIKKIGTKKWLKEQEKRWSCPECGEKYSWYDEKCSNCNRYVKSCIDDEKEIKLKYLWSE</sequence>
<dbReference type="InterPro" id="IPR024227">
    <property type="entry name" value="DUF3795"/>
</dbReference>
<dbReference type="Pfam" id="PF12675">
    <property type="entry name" value="DUF3795"/>
    <property type="match status" value="1"/>
</dbReference>
<evidence type="ECO:0000313" key="1">
    <source>
        <dbReference type="EMBL" id="QTL97863.1"/>
    </source>
</evidence>
<dbReference type="EMBL" id="CP046640">
    <property type="protein sequence ID" value="QTL97863.1"/>
    <property type="molecule type" value="Genomic_DNA"/>
</dbReference>
<dbReference type="KEGG" id="ifn:GM661_07625"/>
<proteinExistence type="predicted"/>
<protein>
    <submittedName>
        <fullName evidence="1">DUF3795 domain-containing protein</fullName>
    </submittedName>
</protein>
<name>A0A8A7K7V0_9FIRM</name>
<dbReference type="Proteomes" id="UP000665020">
    <property type="component" value="Chromosome"/>
</dbReference>
<reference evidence="1" key="1">
    <citation type="submission" date="2019-12" db="EMBL/GenBank/DDBJ databases">
        <authorList>
            <person name="zhang j."/>
            <person name="sun C.M."/>
        </authorList>
    </citation>
    <scope>NUCLEOTIDE SEQUENCE</scope>
    <source>
        <strain evidence="1">NS-1</strain>
    </source>
</reference>
<dbReference type="AlphaFoldDB" id="A0A8A7K7V0"/>
<evidence type="ECO:0000313" key="2">
    <source>
        <dbReference type="Proteomes" id="UP000665020"/>
    </source>
</evidence>
<gene>
    <name evidence="1" type="ORF">GM661_07625</name>
</gene>
<organism evidence="1 2">
    <name type="scientific">Iocasia fonsfrigidae</name>
    <dbReference type="NCBI Taxonomy" id="2682810"/>
    <lineage>
        <taxon>Bacteria</taxon>
        <taxon>Bacillati</taxon>
        <taxon>Bacillota</taxon>
        <taxon>Clostridia</taxon>
        <taxon>Halanaerobiales</taxon>
        <taxon>Halanaerobiaceae</taxon>
        <taxon>Iocasia</taxon>
    </lineage>
</organism>